<gene>
    <name evidence="6" type="ORF">MtrunA17_Chr5g0437201</name>
</gene>
<keyword evidence="3" id="KW-1133">Transmembrane helix</keyword>
<keyword evidence="6" id="KW-0813">Transport</keyword>
<dbReference type="GO" id="GO:0016020">
    <property type="term" value="C:membrane"/>
    <property type="evidence" value="ECO:0007669"/>
    <property type="project" value="UniProtKB-SubCell"/>
</dbReference>
<evidence type="ECO:0000313" key="7">
    <source>
        <dbReference type="Proteomes" id="UP000265566"/>
    </source>
</evidence>
<dbReference type="Pfam" id="PF00083">
    <property type="entry name" value="Sugar_tr"/>
    <property type="match status" value="1"/>
</dbReference>
<proteinExistence type="predicted"/>
<dbReference type="InterPro" id="IPR005828">
    <property type="entry name" value="MFS_sugar_transport-like"/>
</dbReference>
<comment type="caution">
    <text evidence="6">The sequence shown here is derived from an EMBL/GenBank/DDBJ whole genome shotgun (WGS) entry which is preliminary data.</text>
</comment>
<dbReference type="InterPro" id="IPR020846">
    <property type="entry name" value="MFS_dom"/>
</dbReference>
<keyword evidence="4" id="KW-0472">Membrane</keyword>
<dbReference type="InterPro" id="IPR036259">
    <property type="entry name" value="MFS_trans_sf"/>
</dbReference>
<dbReference type="Proteomes" id="UP000265566">
    <property type="component" value="Chromosome 5"/>
</dbReference>
<evidence type="ECO:0000256" key="4">
    <source>
        <dbReference type="ARBA" id="ARBA00023136"/>
    </source>
</evidence>
<evidence type="ECO:0000256" key="1">
    <source>
        <dbReference type="ARBA" id="ARBA00004141"/>
    </source>
</evidence>
<name>A0A396HXC1_MEDTR</name>
<keyword evidence="2" id="KW-0812">Transmembrane</keyword>
<evidence type="ECO:0000313" key="6">
    <source>
        <dbReference type="EMBL" id="RHN57143.1"/>
    </source>
</evidence>
<dbReference type="AlphaFoldDB" id="A0A396HXC1"/>
<accession>A0A396HXC1</accession>
<feature type="domain" description="Major facilitator superfamily (MFS) profile" evidence="5">
    <location>
        <begin position="44"/>
        <end position="508"/>
    </location>
</feature>
<dbReference type="PANTHER" id="PTHR24064">
    <property type="entry name" value="SOLUTE CARRIER FAMILY 22 MEMBER"/>
    <property type="match status" value="1"/>
</dbReference>
<evidence type="ECO:0000256" key="2">
    <source>
        <dbReference type="ARBA" id="ARBA00022692"/>
    </source>
</evidence>
<dbReference type="EMBL" id="PSQE01000005">
    <property type="protein sequence ID" value="RHN57143.1"/>
    <property type="molecule type" value="Genomic_DNA"/>
</dbReference>
<comment type="subcellular location">
    <subcellularLocation>
        <location evidence="1">Membrane</location>
        <topology evidence="1">Multi-pass membrane protein</topology>
    </subcellularLocation>
</comment>
<evidence type="ECO:0000256" key="3">
    <source>
        <dbReference type="ARBA" id="ARBA00022989"/>
    </source>
</evidence>
<dbReference type="SUPFAM" id="SSF103473">
    <property type="entry name" value="MFS general substrate transporter"/>
    <property type="match status" value="1"/>
</dbReference>
<sequence>MEGPVQIDVPESRSNIEQENKPRLSWDVIIEKSLSNFGWMDFLQAVLVAIAMFFDAQQSFGHHLLVSQSFISIYTDNYPKWHCTNTNTNSSCSSSSDICKLPRSSWSWDTHSSNTIISYWNLECASTFVIGLPQSSFFTGCLLGSSFLAALADSSFGRKKVLIFSCVSMSITSMLIILSTNVWIYSALKFLIGFWRSSIGTCVLVLLTEKVSAKWRFRVGIVEYFTFTMGYMSLPGFAYINRNSSWKSLYLWSSIPAIFYSFIAYFFVTESPRWLVMQGREKEILKMLNKVSSEESVDDDNINLASSLPKPPAKEKISIFKHYSSIGKLFHKKWALIRMIAVMILSIGIGMVYYGMPLAVGNLGFNIYLAVVFSASMEIPSCVAIYFLENYRRKLSILVFSILSGICCVMCVVVENNVPAIKVVLAMIAFFGASTAYNVFLIYIIELFPTCVRNTTTSLVRQATVFGCIFCPFLISAGRKNNIFSYGMFGVVIMLSNLIFFYLPETKGIVLCDTMDQQEKKELAIYDAMNQQE</sequence>
<reference evidence="7" key="1">
    <citation type="journal article" date="2018" name="Nat. Plants">
        <title>Whole-genome landscape of Medicago truncatula symbiotic genes.</title>
        <authorList>
            <person name="Pecrix Y."/>
            <person name="Staton S.E."/>
            <person name="Sallet E."/>
            <person name="Lelandais-Briere C."/>
            <person name="Moreau S."/>
            <person name="Carrere S."/>
            <person name="Blein T."/>
            <person name="Jardinaud M.F."/>
            <person name="Latrasse D."/>
            <person name="Zouine M."/>
            <person name="Zahm M."/>
            <person name="Kreplak J."/>
            <person name="Mayjonade B."/>
            <person name="Satge C."/>
            <person name="Perez M."/>
            <person name="Cauet S."/>
            <person name="Marande W."/>
            <person name="Chantry-Darmon C."/>
            <person name="Lopez-Roques C."/>
            <person name="Bouchez O."/>
            <person name="Berard A."/>
            <person name="Debelle F."/>
            <person name="Munos S."/>
            <person name="Bendahmane A."/>
            <person name="Berges H."/>
            <person name="Niebel A."/>
            <person name="Buitink J."/>
            <person name="Frugier F."/>
            <person name="Benhamed M."/>
            <person name="Crespi M."/>
            <person name="Gouzy J."/>
            <person name="Gamas P."/>
        </authorList>
    </citation>
    <scope>NUCLEOTIDE SEQUENCE [LARGE SCALE GENOMIC DNA]</scope>
    <source>
        <strain evidence="7">cv. Jemalong A17</strain>
    </source>
</reference>
<dbReference type="GO" id="GO:0022857">
    <property type="term" value="F:transmembrane transporter activity"/>
    <property type="evidence" value="ECO:0007669"/>
    <property type="project" value="InterPro"/>
</dbReference>
<organism evidence="6 7">
    <name type="scientific">Medicago truncatula</name>
    <name type="common">Barrel medic</name>
    <name type="synonym">Medicago tribuloides</name>
    <dbReference type="NCBI Taxonomy" id="3880"/>
    <lineage>
        <taxon>Eukaryota</taxon>
        <taxon>Viridiplantae</taxon>
        <taxon>Streptophyta</taxon>
        <taxon>Embryophyta</taxon>
        <taxon>Tracheophyta</taxon>
        <taxon>Spermatophyta</taxon>
        <taxon>Magnoliopsida</taxon>
        <taxon>eudicotyledons</taxon>
        <taxon>Gunneridae</taxon>
        <taxon>Pentapetalae</taxon>
        <taxon>rosids</taxon>
        <taxon>fabids</taxon>
        <taxon>Fabales</taxon>
        <taxon>Fabaceae</taxon>
        <taxon>Papilionoideae</taxon>
        <taxon>50 kb inversion clade</taxon>
        <taxon>NPAAA clade</taxon>
        <taxon>Hologalegina</taxon>
        <taxon>IRL clade</taxon>
        <taxon>Trifolieae</taxon>
        <taxon>Medicago</taxon>
    </lineage>
</organism>
<evidence type="ECO:0000259" key="5">
    <source>
        <dbReference type="PROSITE" id="PS50850"/>
    </source>
</evidence>
<dbReference type="Gene3D" id="1.20.1250.20">
    <property type="entry name" value="MFS general substrate transporter like domains"/>
    <property type="match status" value="1"/>
</dbReference>
<dbReference type="Gramene" id="rna32644">
    <property type="protein sequence ID" value="RHN57143.1"/>
    <property type="gene ID" value="gene32644"/>
</dbReference>
<keyword evidence="6" id="KW-0762">Sugar transport</keyword>
<dbReference type="PROSITE" id="PS50850">
    <property type="entry name" value="MFS"/>
    <property type="match status" value="1"/>
</dbReference>
<protein>
    <submittedName>
        <fullName evidence="6">Putative major facilitator, sugar transporter, major facilitator superfamily</fullName>
    </submittedName>
</protein>